<evidence type="ECO:0000256" key="1">
    <source>
        <dbReference type="SAM" id="MobiDB-lite"/>
    </source>
</evidence>
<dbReference type="Ensembl" id="ENSVKKT00000026701.1">
    <property type="protein sequence ID" value="ENSVKKP00000026064.1"/>
    <property type="gene ID" value="ENSVKKG00000017064.1"/>
</dbReference>
<sequence>EKTPHSQSKYLSLSLSLSLRMEDLAIRPGFLDFFSAYCFSRSSRTRAASWSSSSSSLPNRSMSSSSSSAAAAAAGEFLFDGTGSPPTSSPGTCSNCNVNLFFLMLLAA</sequence>
<protein>
    <submittedName>
        <fullName evidence="2">Uncharacterized protein</fullName>
    </submittedName>
</protein>
<organism evidence="2 3">
    <name type="scientific">Varanus komodoensis</name>
    <name type="common">Komodo dragon</name>
    <dbReference type="NCBI Taxonomy" id="61221"/>
    <lineage>
        <taxon>Eukaryota</taxon>
        <taxon>Metazoa</taxon>
        <taxon>Chordata</taxon>
        <taxon>Craniata</taxon>
        <taxon>Vertebrata</taxon>
        <taxon>Euteleostomi</taxon>
        <taxon>Lepidosauria</taxon>
        <taxon>Squamata</taxon>
        <taxon>Bifurcata</taxon>
        <taxon>Unidentata</taxon>
        <taxon>Episquamata</taxon>
        <taxon>Toxicofera</taxon>
        <taxon>Anguimorpha</taxon>
        <taxon>Paleoanguimorpha</taxon>
        <taxon>Varanoidea</taxon>
        <taxon>Varanidae</taxon>
        <taxon>Varanus</taxon>
    </lineage>
</organism>
<feature type="region of interest" description="Disordered" evidence="1">
    <location>
        <begin position="43"/>
        <end position="65"/>
    </location>
</feature>
<dbReference type="AlphaFoldDB" id="A0A8D2LSJ1"/>
<accession>A0A8D2LSJ1</accession>
<name>A0A8D2LSJ1_VARKO</name>
<keyword evidence="3" id="KW-1185">Reference proteome</keyword>
<dbReference type="Proteomes" id="UP000694545">
    <property type="component" value="Unplaced"/>
</dbReference>
<reference evidence="2" key="2">
    <citation type="submission" date="2025-09" db="UniProtKB">
        <authorList>
            <consortium name="Ensembl"/>
        </authorList>
    </citation>
    <scope>IDENTIFICATION</scope>
</reference>
<reference evidence="2" key="1">
    <citation type="submission" date="2025-08" db="UniProtKB">
        <authorList>
            <consortium name="Ensembl"/>
        </authorList>
    </citation>
    <scope>IDENTIFICATION</scope>
</reference>
<proteinExistence type="predicted"/>
<evidence type="ECO:0000313" key="2">
    <source>
        <dbReference type="Ensembl" id="ENSVKKP00000026064.1"/>
    </source>
</evidence>
<evidence type="ECO:0000313" key="3">
    <source>
        <dbReference type="Proteomes" id="UP000694545"/>
    </source>
</evidence>